<dbReference type="InterPro" id="IPR036013">
    <property type="entry name" value="Band_7/SPFH_dom_sf"/>
</dbReference>
<dbReference type="GO" id="GO:0016020">
    <property type="term" value="C:membrane"/>
    <property type="evidence" value="ECO:0007669"/>
    <property type="project" value="UniProtKB-SubCell"/>
</dbReference>
<dbReference type="Proteomes" id="UP000020218">
    <property type="component" value="Unassembled WGS sequence"/>
</dbReference>
<proteinExistence type="predicted"/>
<keyword evidence="2" id="KW-0472">Membrane</keyword>
<keyword evidence="5" id="KW-1185">Reference proteome</keyword>
<dbReference type="PANTHER" id="PTHR43446:SF1">
    <property type="entry name" value="BAND 7 DOMAIN-CONTAINING PROTEIN"/>
    <property type="match status" value="1"/>
</dbReference>
<dbReference type="Pfam" id="PF01145">
    <property type="entry name" value="Band_7"/>
    <property type="match status" value="1"/>
</dbReference>
<accession>A0A011M9N3</accession>
<dbReference type="AlphaFoldDB" id="A0A011M9N3"/>
<name>A0A011M9N3_9PROT</name>
<comment type="caution">
    <text evidence="4">The sequence shown here is derived from an EMBL/GenBank/DDBJ whole genome shotgun (WGS) entry which is preliminary data.</text>
</comment>
<evidence type="ECO:0000313" key="4">
    <source>
        <dbReference type="EMBL" id="EXI66423.1"/>
    </source>
</evidence>
<dbReference type="PANTHER" id="PTHR43446">
    <property type="entry name" value="MEMBRANE PROTEIN-RELATED"/>
    <property type="match status" value="1"/>
</dbReference>
<dbReference type="CDD" id="cd03402">
    <property type="entry name" value="SPFH_like_u2"/>
    <property type="match status" value="1"/>
</dbReference>
<feature type="domain" description="Band 7" evidence="3">
    <location>
        <begin position="42"/>
        <end position="206"/>
    </location>
</feature>
<dbReference type="STRING" id="1454001.AW08_02537"/>
<feature type="transmembrane region" description="Helical" evidence="2">
    <location>
        <begin position="31"/>
        <end position="58"/>
    </location>
</feature>
<dbReference type="SMART" id="SM00244">
    <property type="entry name" value="PHB"/>
    <property type="match status" value="1"/>
</dbReference>
<evidence type="ECO:0000313" key="5">
    <source>
        <dbReference type="Proteomes" id="UP000020218"/>
    </source>
</evidence>
<evidence type="ECO:0000256" key="2">
    <source>
        <dbReference type="SAM" id="Phobius"/>
    </source>
</evidence>
<organism evidence="4 5">
    <name type="scientific">Candidatus Accumulibacter adjunctus</name>
    <dbReference type="NCBI Taxonomy" id="1454001"/>
    <lineage>
        <taxon>Bacteria</taxon>
        <taxon>Pseudomonadati</taxon>
        <taxon>Pseudomonadota</taxon>
        <taxon>Betaproteobacteria</taxon>
        <taxon>Candidatus Accumulibacter</taxon>
    </lineage>
</organism>
<dbReference type="InterPro" id="IPR001107">
    <property type="entry name" value="Band_7"/>
</dbReference>
<dbReference type="SUPFAM" id="SSF117892">
    <property type="entry name" value="Band 7/SPFH domain"/>
    <property type="match status" value="1"/>
</dbReference>
<dbReference type="Gene3D" id="3.30.479.30">
    <property type="entry name" value="Band 7 domain"/>
    <property type="match status" value="1"/>
</dbReference>
<keyword evidence="2" id="KW-0812">Transmembrane</keyword>
<reference evidence="4" key="1">
    <citation type="submission" date="2014-02" db="EMBL/GenBank/DDBJ databases">
        <title>Expanding our view of genomic diversity in Candidatus Accumulibacter clades.</title>
        <authorList>
            <person name="Skennerton C.T."/>
            <person name="Barr J.J."/>
            <person name="Slater F.R."/>
            <person name="Bond P.L."/>
            <person name="Tyson G.W."/>
        </authorList>
    </citation>
    <scope>NUCLEOTIDE SEQUENCE [LARGE SCALE GENOMIC DNA]</scope>
</reference>
<protein>
    <submittedName>
        <fullName evidence="4">SPFH domain / Band 7 family protein</fullName>
    </submittedName>
</protein>
<evidence type="ECO:0000259" key="3">
    <source>
        <dbReference type="SMART" id="SM00244"/>
    </source>
</evidence>
<evidence type="ECO:0000256" key="1">
    <source>
        <dbReference type="ARBA" id="ARBA00004167"/>
    </source>
</evidence>
<dbReference type="EMBL" id="JFAX01000015">
    <property type="protein sequence ID" value="EXI66423.1"/>
    <property type="molecule type" value="Genomic_DNA"/>
</dbReference>
<comment type="subcellular location">
    <subcellularLocation>
        <location evidence="1">Membrane</location>
        <topology evidence="1">Single-pass membrane protein</topology>
    </subcellularLocation>
</comment>
<gene>
    <name evidence="4" type="ORF">AW08_02537</name>
</gene>
<sequence length="272" mass="29932">MWTVWPFIGLVAWNLIGLALPFPTQVSLPRLLAIPLLAFLGKGFGILQPNIAGIFTFFGRYAGTLRRDGFYWVNPFYQRQKMSLRANNLNTPTLKVNDRAGNPVEVAAVVVWRVADTARAAFDVEDYANYIVIQSESAVRSVVSARWYDGDAEGRNSLRGDMDAVAELLATRIQEHVALAGLEVVEARISHLAYAPEIASAMLRRQQAEAVVAARTRIVDGAVGMVKLGIEQLEAEGVVRLSAEDRVRLVTNLMTVLVSESETHPVLSVGRE</sequence>
<keyword evidence="2" id="KW-1133">Transmembrane helix</keyword>
<dbReference type="PATRIC" id="fig|1454001.3.peg.2586"/>